<name>A0A090AJG5_9GAMM</name>
<dbReference type="Gene3D" id="2.70.70.10">
    <property type="entry name" value="Glucose Permease (Domain IIA)"/>
    <property type="match status" value="1"/>
</dbReference>
<sequence length="325" mass="35603">MQLLIKHIIISGLSELICISCTLPPTHFPQSTPVSVIQPRAETQLSSTSPLSAQASEKRSSLASPVINAQLPPSLRSLRDIPAVPGGIAWISLPIMSPTPPRIEYQQRPVLVLRDEQQWVALVGIPLDAQPGVHYLVDSNQSNYSFTVYNKQYQVQHVKINQRHFVNPNQEELQRIQSESKRIAAALATPWRATTYSPLPLKQPVPGKLSSSFGLRRYFNGQPRKPHSGLDIAAPLGTPVLAPSPGQVVNTGDYFFTGKTILIDHGQGIVTLYGHLNQINVIEGQTVETGQLIGMVGKTGRATGPHLHWGVSLNQAMINPRLVMQ</sequence>
<dbReference type="PANTHER" id="PTHR21666">
    <property type="entry name" value="PEPTIDASE-RELATED"/>
    <property type="match status" value="1"/>
</dbReference>
<accession>A0A090AJG5</accession>
<dbReference type="Pfam" id="PF18421">
    <property type="entry name" value="Peptidase_M23_N"/>
    <property type="match status" value="1"/>
</dbReference>
<dbReference type="HOGENOM" id="CLU_029425_5_4_6"/>
<gene>
    <name evidence="3" type="ORF">THII_1370</name>
</gene>
<dbReference type="SUPFAM" id="SSF51261">
    <property type="entry name" value="Duplicated hybrid motif"/>
    <property type="match status" value="1"/>
</dbReference>
<evidence type="ECO:0000259" key="1">
    <source>
        <dbReference type="Pfam" id="PF01551"/>
    </source>
</evidence>
<protein>
    <submittedName>
        <fullName evidence="3">Peptidase M23B</fullName>
    </submittedName>
</protein>
<dbReference type="KEGG" id="tig:THII_1370"/>
<evidence type="ECO:0000259" key="2">
    <source>
        <dbReference type="Pfam" id="PF18421"/>
    </source>
</evidence>
<dbReference type="GO" id="GO:0004222">
    <property type="term" value="F:metalloendopeptidase activity"/>
    <property type="evidence" value="ECO:0007669"/>
    <property type="project" value="TreeGrafter"/>
</dbReference>
<feature type="domain" description="Peptidase family M23 N-terminal" evidence="2">
    <location>
        <begin position="83"/>
        <end position="151"/>
    </location>
</feature>
<dbReference type="STRING" id="40754.THII_1370"/>
<organism evidence="3 4">
    <name type="scientific">Thioploca ingrica</name>
    <dbReference type="NCBI Taxonomy" id="40754"/>
    <lineage>
        <taxon>Bacteria</taxon>
        <taxon>Pseudomonadati</taxon>
        <taxon>Pseudomonadota</taxon>
        <taxon>Gammaproteobacteria</taxon>
        <taxon>Thiotrichales</taxon>
        <taxon>Thiotrichaceae</taxon>
        <taxon>Thioploca</taxon>
    </lineage>
</organism>
<dbReference type="InterPro" id="IPR040487">
    <property type="entry name" value="Peptidase_M23_N"/>
</dbReference>
<dbReference type="InterPro" id="IPR016047">
    <property type="entry name" value="M23ase_b-sheet_dom"/>
</dbReference>
<dbReference type="AlphaFoldDB" id="A0A090AJG5"/>
<dbReference type="InterPro" id="IPR011055">
    <property type="entry name" value="Dup_hybrid_motif"/>
</dbReference>
<dbReference type="CDD" id="cd12797">
    <property type="entry name" value="M23_peptidase"/>
    <property type="match status" value="1"/>
</dbReference>
<dbReference type="Gene3D" id="2.60.40.1590">
    <property type="entry name" value="Peptidoglycan hydrolase domains"/>
    <property type="match status" value="1"/>
</dbReference>
<dbReference type="PANTHER" id="PTHR21666:SF285">
    <property type="entry name" value="M23 FAMILY METALLOPEPTIDASE"/>
    <property type="match status" value="1"/>
</dbReference>
<dbReference type="Pfam" id="PF01551">
    <property type="entry name" value="Peptidase_M23"/>
    <property type="match status" value="1"/>
</dbReference>
<dbReference type="Proteomes" id="UP000031623">
    <property type="component" value="Chromosome"/>
</dbReference>
<proteinExistence type="predicted"/>
<evidence type="ECO:0000313" key="4">
    <source>
        <dbReference type="Proteomes" id="UP000031623"/>
    </source>
</evidence>
<feature type="domain" description="M23ase beta-sheet core" evidence="1">
    <location>
        <begin position="226"/>
        <end position="320"/>
    </location>
</feature>
<dbReference type="EMBL" id="AP014633">
    <property type="protein sequence ID" value="BAP55667.1"/>
    <property type="molecule type" value="Genomic_DNA"/>
</dbReference>
<evidence type="ECO:0000313" key="3">
    <source>
        <dbReference type="EMBL" id="BAP55667.1"/>
    </source>
</evidence>
<reference evidence="3 4" key="1">
    <citation type="journal article" date="2014" name="ISME J.">
        <title>Ecophysiology of Thioploca ingrica as revealed by the complete genome sequence supplemented with proteomic evidence.</title>
        <authorList>
            <person name="Kojima H."/>
            <person name="Ogura Y."/>
            <person name="Yamamoto N."/>
            <person name="Togashi T."/>
            <person name="Mori H."/>
            <person name="Watanabe T."/>
            <person name="Nemoto F."/>
            <person name="Kurokawa K."/>
            <person name="Hayashi T."/>
            <person name="Fukui M."/>
        </authorList>
    </citation>
    <scope>NUCLEOTIDE SEQUENCE [LARGE SCALE GENOMIC DNA]</scope>
</reference>
<keyword evidence="4" id="KW-1185">Reference proteome</keyword>
<dbReference type="InterPro" id="IPR050570">
    <property type="entry name" value="Cell_wall_metabolism_enzyme"/>
</dbReference>